<evidence type="ECO:0000256" key="2">
    <source>
        <dbReference type="ARBA" id="ARBA00007783"/>
    </source>
</evidence>
<evidence type="ECO:0000256" key="7">
    <source>
        <dbReference type="ARBA" id="ARBA00023136"/>
    </source>
</evidence>
<feature type="transmembrane region" description="Helical" evidence="8">
    <location>
        <begin position="265"/>
        <end position="289"/>
    </location>
</feature>
<dbReference type="InterPro" id="IPR047817">
    <property type="entry name" value="ABC2_TM_bact-type"/>
</dbReference>
<feature type="transmembrane region" description="Helical" evidence="8">
    <location>
        <begin position="296"/>
        <end position="318"/>
    </location>
</feature>
<dbReference type="InterPro" id="IPR051449">
    <property type="entry name" value="ABC-2_transporter_component"/>
</dbReference>
<comment type="caution">
    <text evidence="10">The sequence shown here is derived from an EMBL/GenBank/DDBJ whole genome shotgun (WGS) entry which is preliminary data.</text>
</comment>
<keyword evidence="11" id="KW-1185">Reference proteome</keyword>
<feature type="transmembrane region" description="Helical" evidence="8">
    <location>
        <begin position="360"/>
        <end position="378"/>
    </location>
</feature>
<dbReference type="HOGENOM" id="CLU_039483_8_3_4"/>
<comment type="similarity">
    <text evidence="2">Belongs to the ABC-2 integral membrane protein family.</text>
</comment>
<evidence type="ECO:0000313" key="10">
    <source>
        <dbReference type="EMBL" id="EGC17966.1"/>
    </source>
</evidence>
<proteinExistence type="inferred from homology"/>
<keyword evidence="5 8" id="KW-0812">Transmembrane</keyword>
<keyword evidence="7 8" id="KW-0472">Membrane</keyword>
<feature type="transmembrane region" description="Helical" evidence="8">
    <location>
        <begin position="238"/>
        <end position="259"/>
    </location>
</feature>
<dbReference type="PANTHER" id="PTHR30294">
    <property type="entry name" value="MEMBRANE COMPONENT OF ABC TRANSPORTER YHHJ-RELATED"/>
    <property type="match status" value="1"/>
</dbReference>
<evidence type="ECO:0000256" key="5">
    <source>
        <dbReference type="ARBA" id="ARBA00022692"/>
    </source>
</evidence>
<feature type="transmembrane region" description="Helical" evidence="8">
    <location>
        <begin position="189"/>
        <end position="211"/>
    </location>
</feature>
<dbReference type="PANTHER" id="PTHR30294:SF29">
    <property type="entry name" value="MULTIDRUG ABC TRANSPORTER PERMEASE YBHS-RELATED"/>
    <property type="match status" value="1"/>
</dbReference>
<evidence type="ECO:0000256" key="4">
    <source>
        <dbReference type="ARBA" id="ARBA00022475"/>
    </source>
</evidence>
<feature type="domain" description="ABC transmembrane type-2" evidence="9">
    <location>
        <begin position="155"/>
        <end position="381"/>
    </location>
</feature>
<gene>
    <name evidence="10" type="primary">ccmA</name>
    <name evidence="10" type="ORF">HMPREF9098_0519</name>
</gene>
<dbReference type="PROSITE" id="PS51012">
    <property type="entry name" value="ABC_TM2"/>
    <property type="match status" value="1"/>
</dbReference>
<evidence type="ECO:0000313" key="11">
    <source>
        <dbReference type="Proteomes" id="UP000004088"/>
    </source>
</evidence>
<dbReference type="GO" id="GO:0005886">
    <property type="term" value="C:plasma membrane"/>
    <property type="evidence" value="ECO:0007669"/>
    <property type="project" value="UniProtKB-SubCell"/>
</dbReference>
<dbReference type="AlphaFoldDB" id="F0EXD5"/>
<feature type="transmembrane region" description="Helical" evidence="8">
    <location>
        <begin position="31"/>
        <end position="51"/>
    </location>
</feature>
<keyword evidence="6 8" id="KW-1133">Transmembrane helix</keyword>
<dbReference type="GO" id="GO:0140359">
    <property type="term" value="F:ABC-type transporter activity"/>
    <property type="evidence" value="ECO:0007669"/>
    <property type="project" value="InterPro"/>
</dbReference>
<dbReference type="InterPro" id="IPR013525">
    <property type="entry name" value="ABC2_TM"/>
</dbReference>
<name>F0EXD5_9NEIS</name>
<keyword evidence="3" id="KW-0813">Transport</keyword>
<dbReference type="STRING" id="888741.HMPREF9098_0519"/>
<reference evidence="10 11" key="1">
    <citation type="submission" date="2011-01" db="EMBL/GenBank/DDBJ databases">
        <authorList>
            <person name="Muzny D."/>
            <person name="Qin X."/>
            <person name="Deng J."/>
            <person name="Jiang H."/>
            <person name="Liu Y."/>
            <person name="Qu J."/>
            <person name="Song X.-Z."/>
            <person name="Zhang L."/>
            <person name="Thornton R."/>
            <person name="Coyle M."/>
            <person name="Francisco L."/>
            <person name="Jackson L."/>
            <person name="Javaid M."/>
            <person name="Korchina V."/>
            <person name="Kovar C."/>
            <person name="Mata R."/>
            <person name="Mathew T."/>
            <person name="Ngo R."/>
            <person name="Nguyen L."/>
            <person name="Nguyen N."/>
            <person name="Okwuonu G."/>
            <person name="Ongeri F."/>
            <person name="Pham C."/>
            <person name="Simmons D."/>
            <person name="Wilczek-Boney K."/>
            <person name="Hale W."/>
            <person name="Jakkamsetti A."/>
            <person name="Pham P."/>
            <person name="Ruth R."/>
            <person name="San Lucas F."/>
            <person name="Warren J."/>
            <person name="Zhang J."/>
            <person name="Zhao Z."/>
            <person name="Zhou C."/>
            <person name="Zhu D."/>
            <person name="Lee S."/>
            <person name="Bess C."/>
            <person name="Blankenburg K."/>
            <person name="Forbes L."/>
            <person name="Fu Q."/>
            <person name="Gubbala S."/>
            <person name="Hirani K."/>
            <person name="Jayaseelan J.C."/>
            <person name="Lara F."/>
            <person name="Munidasa M."/>
            <person name="Palculict T."/>
            <person name="Patil S."/>
            <person name="Pu L.-L."/>
            <person name="Saada N."/>
            <person name="Tang L."/>
            <person name="Weissenberger G."/>
            <person name="Zhu Y."/>
            <person name="Hemphill L."/>
            <person name="Shang Y."/>
            <person name="Youmans B."/>
            <person name="Ayvaz T."/>
            <person name="Ross M."/>
            <person name="Santibanez J."/>
            <person name="Aqrawi P."/>
            <person name="Gross S."/>
            <person name="Joshi V."/>
            <person name="Fowler G."/>
            <person name="Nazareth L."/>
            <person name="Reid J."/>
            <person name="Worley K."/>
            <person name="Petrosino J."/>
            <person name="Highlander S."/>
            <person name="Gibbs R."/>
        </authorList>
    </citation>
    <scope>NUCLEOTIDE SEQUENCE [LARGE SCALE GENOMIC DNA]</scope>
    <source>
        <strain evidence="10 11">ATCC 33394</strain>
    </source>
</reference>
<organism evidence="10 11">
    <name type="scientific">Kingella denitrificans ATCC 33394</name>
    <dbReference type="NCBI Taxonomy" id="888741"/>
    <lineage>
        <taxon>Bacteria</taxon>
        <taxon>Pseudomonadati</taxon>
        <taxon>Pseudomonadota</taxon>
        <taxon>Betaproteobacteria</taxon>
        <taxon>Neisseriales</taxon>
        <taxon>Neisseriaceae</taxon>
        <taxon>Kingella</taxon>
    </lineage>
</organism>
<protein>
    <submittedName>
        <fullName evidence="10">ABC-2 type transporter</fullName>
    </submittedName>
</protein>
<comment type="subcellular location">
    <subcellularLocation>
        <location evidence="1">Cell membrane</location>
        <topology evidence="1">Multi-pass membrane protein</topology>
    </subcellularLocation>
</comment>
<dbReference type="Gene3D" id="3.40.1710.10">
    <property type="entry name" value="abc type-2 transporter like domain"/>
    <property type="match status" value="1"/>
</dbReference>
<accession>F0EXD5</accession>
<evidence type="ECO:0000256" key="3">
    <source>
        <dbReference type="ARBA" id="ARBA00022448"/>
    </source>
</evidence>
<evidence type="ECO:0000259" key="9">
    <source>
        <dbReference type="PROSITE" id="PS51012"/>
    </source>
</evidence>
<dbReference type="Proteomes" id="UP000004088">
    <property type="component" value="Unassembled WGS sequence"/>
</dbReference>
<evidence type="ECO:0000256" key="1">
    <source>
        <dbReference type="ARBA" id="ARBA00004651"/>
    </source>
</evidence>
<dbReference type="EMBL" id="AEWV01000008">
    <property type="protein sequence ID" value="EGC17966.1"/>
    <property type="molecule type" value="Genomic_DNA"/>
</dbReference>
<dbReference type="Pfam" id="PF12698">
    <property type="entry name" value="ABC2_membrane_3"/>
    <property type="match status" value="1"/>
</dbReference>
<evidence type="ECO:0000256" key="8">
    <source>
        <dbReference type="SAM" id="Phobius"/>
    </source>
</evidence>
<evidence type="ECO:0000256" key="6">
    <source>
        <dbReference type="ARBA" id="ARBA00022989"/>
    </source>
</evidence>
<keyword evidence="4" id="KW-1003">Cell membrane</keyword>
<sequence length="383" mass="42542">MTHDTDSLKYWFATVLTFARRETAELLRDKIRLFFAVMGPIVIMAAVSWGISFDVQNLKYAVYDRDQSVQSRAFTEYFSGSRYFIEQPPVEREADIRTVLQNGTAVLVIDIPPGFGRALERREKPEIGFYIDGATPFNATNIRGYVQSLVYAYSLDYIRATGTPADLRAPAEVVPRFLYNQDFNSINSISPGVLMMALMMIPAMMAAVGVVREKEIGSIANFYASPASAAQYLIGKQLPYIAVGAVNFAVMLLMMLLWFDVPLKGSLWALFLGTMLLVWASTSLGLVISCFVRSQLAAIFATSIISMIPAMNYSGFLYPLSSMEGSGRIIGQIFPAYWYLNVTLGTFARGLNTRDLLTEYAAISLFAIGATFIACLLLKKQEK</sequence>